<evidence type="ECO:0000313" key="2">
    <source>
        <dbReference type="EMBL" id="RKK66888.1"/>
    </source>
</evidence>
<dbReference type="EMBL" id="MRCX01000258">
    <property type="protein sequence ID" value="RKK66888.1"/>
    <property type="molecule type" value="Genomic_DNA"/>
</dbReference>
<dbReference type="PANTHER" id="PTHR37012">
    <property type="entry name" value="B-ZIP TRANSCRIPTION FACTOR (EUROFUNG)-RELATED"/>
    <property type="match status" value="1"/>
</dbReference>
<dbReference type="VEuPathDB" id="FungiDB:HZS61_002122"/>
<dbReference type="VEuPathDB" id="FungiDB:FOMG_15246"/>
<evidence type="ECO:0008006" key="4">
    <source>
        <dbReference type="Google" id="ProtNLM"/>
    </source>
</evidence>
<dbReference type="Gene3D" id="1.20.5.170">
    <property type="match status" value="1"/>
</dbReference>
<name>A0A420MFU7_FUSOX</name>
<feature type="region of interest" description="Disordered" evidence="1">
    <location>
        <begin position="86"/>
        <end position="143"/>
    </location>
</feature>
<evidence type="ECO:0000313" key="3">
    <source>
        <dbReference type="Proteomes" id="UP000285084"/>
    </source>
</evidence>
<dbReference type="VEuPathDB" id="FungiDB:FOXG_10021"/>
<sequence length="211" mass="23588">MPNKASGKDAESRQLKKREQDRKSQKSARERTKKRIAELERTVEALRQDNSSTLIITLTDELKEVTRDRDRLLKVLERLSSTIRDATNRSRTTSEPPSDIGFESSEHAEPSQPIPGKRVSPNTASETSNSTIPKHPMNHPPDNTLTDSGWMQTTPYGSTAGCDFSGLTMSGLPLDMGFGYQNMQTRCNRYQINACLPAQQQKRATNAGEHN</sequence>
<protein>
    <recommendedName>
        <fullName evidence="4">BZIP domain-containing protein</fullName>
    </recommendedName>
</protein>
<proteinExistence type="predicted"/>
<dbReference type="VEuPathDB" id="FungiDB:FOC1_g10005485"/>
<dbReference type="Proteomes" id="UP000285084">
    <property type="component" value="Unassembled WGS sequence"/>
</dbReference>
<feature type="compositionally biased region" description="Polar residues" evidence="1">
    <location>
        <begin position="86"/>
        <end position="96"/>
    </location>
</feature>
<reference evidence="2 3" key="1">
    <citation type="journal article" date="2018" name="Sci. Rep.">
        <title>Characterisation of pathogen-specific regions and novel effector candidates in Fusarium oxysporum f. sp. cepae.</title>
        <authorList>
            <person name="Armitage A.D."/>
            <person name="Taylor A."/>
            <person name="Sobczyk M.K."/>
            <person name="Baxter L."/>
            <person name="Greenfield B.P."/>
            <person name="Bates H.J."/>
            <person name="Wilson F."/>
            <person name="Jackson A.C."/>
            <person name="Ott S."/>
            <person name="Harrison R.J."/>
            <person name="Clarkson J.P."/>
        </authorList>
    </citation>
    <scope>NUCLEOTIDE SEQUENCE [LARGE SCALE GENOMIC DNA]</scope>
    <source>
        <strain evidence="2 3">Fo_A13</strain>
    </source>
</reference>
<gene>
    <name evidence="2" type="ORF">BFJ69_g15002</name>
</gene>
<feature type="region of interest" description="Disordered" evidence="1">
    <location>
        <begin position="1"/>
        <end position="35"/>
    </location>
</feature>
<dbReference type="VEuPathDB" id="FungiDB:FOZG_14303"/>
<dbReference type="VEuPathDB" id="FungiDB:FOIG_08595"/>
<dbReference type="CDD" id="cd14688">
    <property type="entry name" value="bZIP_YAP"/>
    <property type="match status" value="1"/>
</dbReference>
<dbReference type="AlphaFoldDB" id="A0A420MFU7"/>
<feature type="compositionally biased region" description="Polar residues" evidence="1">
    <location>
        <begin position="120"/>
        <end position="132"/>
    </location>
</feature>
<comment type="caution">
    <text evidence="2">The sequence shown here is derived from an EMBL/GenBank/DDBJ whole genome shotgun (WGS) entry which is preliminary data.</text>
</comment>
<accession>A0A420MFU7</accession>
<organism evidence="2 3">
    <name type="scientific">Fusarium oxysporum</name>
    <name type="common">Fusarium vascular wilt</name>
    <dbReference type="NCBI Taxonomy" id="5507"/>
    <lineage>
        <taxon>Eukaryota</taxon>
        <taxon>Fungi</taxon>
        <taxon>Dikarya</taxon>
        <taxon>Ascomycota</taxon>
        <taxon>Pezizomycotina</taxon>
        <taxon>Sordariomycetes</taxon>
        <taxon>Hypocreomycetidae</taxon>
        <taxon>Hypocreales</taxon>
        <taxon>Nectriaceae</taxon>
        <taxon>Fusarium</taxon>
        <taxon>Fusarium oxysporum species complex</taxon>
    </lineage>
</organism>
<dbReference type="VEuPathDB" id="FungiDB:FOC4_g10010035"/>
<evidence type="ECO:0000256" key="1">
    <source>
        <dbReference type="SAM" id="MobiDB-lite"/>
    </source>
</evidence>